<name>A0A060HMY7_9ARCH</name>
<dbReference type="Proteomes" id="UP000027093">
    <property type="component" value="Chromosome"/>
</dbReference>
<reference evidence="1 2" key="1">
    <citation type="journal article" date="2014" name="Int. J. Syst. Evol. Microbiol.">
        <title>Nitrososphaera viennensis gen. nov., sp. nov., an aerobic and mesophilic, ammonia-oxidizing archaeon from soil and a member of the archaeal phylum Thaumarchaeota.</title>
        <authorList>
            <person name="Stieglmeier M."/>
            <person name="Klingl A."/>
            <person name="Alves R.J."/>
            <person name="Rittmann S.K."/>
            <person name="Melcher M."/>
            <person name="Leisch N."/>
            <person name="Schleper C."/>
        </authorList>
    </citation>
    <scope>NUCLEOTIDE SEQUENCE [LARGE SCALE GENOMIC DNA]</scope>
    <source>
        <strain evidence="1">EN76</strain>
    </source>
</reference>
<dbReference type="GeneID" id="74947501"/>
<dbReference type="KEGG" id="nvn:NVIE_022580"/>
<dbReference type="AlphaFoldDB" id="A0A060HMY7"/>
<proteinExistence type="predicted"/>
<protein>
    <submittedName>
        <fullName evidence="1">Uncharacterized protein</fullName>
    </submittedName>
</protein>
<dbReference type="RefSeq" id="WP_258914118.1">
    <property type="nucleotide sequence ID" value="NZ_CP007536.1"/>
</dbReference>
<dbReference type="EMBL" id="CP007536">
    <property type="protein sequence ID" value="AIC16520.1"/>
    <property type="molecule type" value="Genomic_DNA"/>
</dbReference>
<evidence type="ECO:0000313" key="2">
    <source>
        <dbReference type="Proteomes" id="UP000027093"/>
    </source>
</evidence>
<gene>
    <name evidence="1" type="ORF">NVIE_022580</name>
</gene>
<dbReference type="HOGENOM" id="CLU_3263943_0_0_2"/>
<evidence type="ECO:0000313" key="1">
    <source>
        <dbReference type="EMBL" id="AIC16520.1"/>
    </source>
</evidence>
<organism evidence="1 2">
    <name type="scientific">Nitrososphaera viennensis EN76</name>
    <dbReference type="NCBI Taxonomy" id="926571"/>
    <lineage>
        <taxon>Archaea</taxon>
        <taxon>Nitrososphaerota</taxon>
        <taxon>Nitrososphaeria</taxon>
        <taxon>Nitrososphaerales</taxon>
        <taxon>Nitrososphaeraceae</taxon>
        <taxon>Nitrososphaera</taxon>
    </lineage>
</organism>
<accession>A0A060HMY7</accession>
<sequence>MRICESCGRVRFYSLNFLFSKTVCNECYLAMKEREKEKKRH</sequence>
<keyword evidence="2" id="KW-1185">Reference proteome</keyword>